<evidence type="ECO:0000256" key="1">
    <source>
        <dbReference type="ARBA" id="ARBA00004496"/>
    </source>
</evidence>
<dbReference type="Gene3D" id="1.10.150.130">
    <property type="match status" value="1"/>
</dbReference>
<keyword evidence="8" id="KW-0131">Cell cycle</keyword>
<organism evidence="12 13">
    <name type="scientific">Pseudolactococcus piscium</name>
    <dbReference type="NCBI Taxonomy" id="1364"/>
    <lineage>
        <taxon>Bacteria</taxon>
        <taxon>Bacillati</taxon>
        <taxon>Bacillota</taxon>
        <taxon>Bacilli</taxon>
        <taxon>Lactobacillales</taxon>
        <taxon>Streptococcaceae</taxon>
        <taxon>Pseudolactococcus</taxon>
    </lineage>
</organism>
<accession>A0A2A5RYW6</accession>
<dbReference type="Proteomes" id="UP000218282">
    <property type="component" value="Unassembled WGS sequence"/>
</dbReference>
<gene>
    <name evidence="12" type="ORF">RU86_GL000350</name>
</gene>
<keyword evidence="13" id="KW-1185">Reference proteome</keyword>
<protein>
    <recommendedName>
        <fullName evidence="14">Recombinase XerC</fullName>
    </recommendedName>
</protein>
<sequence length="296" mass="34685">MNHIIKSFISTKKLENLSPSTLKAYQVDLSKFSAYCIHHNFQLEAGMINYFTYLEKTDTYRSTTKSRKIVTMKLLYHYLSQQNLITQFTLPHVKIRKEKRLPKTLTVFELKQLFASISKIPKSEIKQRDQIRDFAILNILITLGLRICEVRNLNLHDYNAKNGQLTIFGKNRKERLLFLTHTQDKIMMKTYLKIRSQYTAASEESAFFLNKYGKRLSIYGIENIFFKYRDLSNINPNATPHHLRHSFATELLNNGANLRDIQELLGHSSITTTEIYVEVSSTRKKKVLTKYGIKKY</sequence>
<evidence type="ECO:0000256" key="4">
    <source>
        <dbReference type="ARBA" id="ARBA00022829"/>
    </source>
</evidence>
<feature type="domain" description="Tyr recombinase" evidence="10">
    <location>
        <begin position="100"/>
        <end position="289"/>
    </location>
</feature>
<dbReference type="InterPro" id="IPR004107">
    <property type="entry name" value="Integrase_SAM-like_N"/>
</dbReference>
<dbReference type="PROSITE" id="PS51898">
    <property type="entry name" value="TYR_RECOMBINASE"/>
    <property type="match status" value="1"/>
</dbReference>
<reference evidence="12 13" key="1">
    <citation type="submission" date="2014-12" db="EMBL/GenBank/DDBJ databases">
        <title>Draft genome sequences of 10 type strains of Lactococcus.</title>
        <authorList>
            <person name="Sun Z."/>
            <person name="Zhong Z."/>
            <person name="Liu W."/>
            <person name="Zhang W."/>
            <person name="Zhang H."/>
        </authorList>
    </citation>
    <scope>NUCLEOTIDE SEQUENCE [LARGE SCALE GENOMIC DNA]</scope>
    <source>
        <strain evidence="12 13">DSM 6634</strain>
    </source>
</reference>
<proteinExistence type="predicted"/>
<evidence type="ECO:0000256" key="7">
    <source>
        <dbReference type="ARBA" id="ARBA00023172"/>
    </source>
</evidence>
<dbReference type="GO" id="GO:0051301">
    <property type="term" value="P:cell division"/>
    <property type="evidence" value="ECO:0007669"/>
    <property type="project" value="UniProtKB-KW"/>
</dbReference>
<evidence type="ECO:0000256" key="6">
    <source>
        <dbReference type="ARBA" id="ARBA00023125"/>
    </source>
</evidence>
<dbReference type="GO" id="GO:0007059">
    <property type="term" value="P:chromosome segregation"/>
    <property type="evidence" value="ECO:0007669"/>
    <property type="project" value="UniProtKB-KW"/>
</dbReference>
<dbReference type="InterPro" id="IPR044068">
    <property type="entry name" value="CB"/>
</dbReference>
<dbReference type="InterPro" id="IPR002104">
    <property type="entry name" value="Integrase_catalytic"/>
</dbReference>
<dbReference type="Pfam" id="PF00589">
    <property type="entry name" value="Phage_integrase"/>
    <property type="match status" value="1"/>
</dbReference>
<evidence type="ECO:0000256" key="9">
    <source>
        <dbReference type="PROSITE-ProRule" id="PRU01248"/>
    </source>
</evidence>
<evidence type="ECO:0000313" key="13">
    <source>
        <dbReference type="Proteomes" id="UP000218282"/>
    </source>
</evidence>
<dbReference type="EMBL" id="JXJW01000011">
    <property type="protein sequence ID" value="PCS06394.1"/>
    <property type="molecule type" value="Genomic_DNA"/>
</dbReference>
<evidence type="ECO:0008006" key="14">
    <source>
        <dbReference type="Google" id="ProtNLM"/>
    </source>
</evidence>
<keyword evidence="5" id="KW-0229">DNA integration</keyword>
<comment type="caution">
    <text evidence="12">The sequence shown here is derived from an EMBL/GenBank/DDBJ whole genome shotgun (WGS) entry which is preliminary data.</text>
</comment>
<dbReference type="InterPro" id="IPR010998">
    <property type="entry name" value="Integrase_recombinase_N"/>
</dbReference>
<evidence type="ECO:0000256" key="2">
    <source>
        <dbReference type="ARBA" id="ARBA00022490"/>
    </source>
</evidence>
<comment type="subcellular location">
    <subcellularLocation>
        <location evidence="1">Cytoplasm</location>
    </subcellularLocation>
</comment>
<keyword evidence="6 9" id="KW-0238">DNA-binding</keyword>
<evidence type="ECO:0000259" key="10">
    <source>
        <dbReference type="PROSITE" id="PS51898"/>
    </source>
</evidence>
<dbReference type="InterPro" id="IPR011010">
    <property type="entry name" value="DNA_brk_join_enz"/>
</dbReference>
<name>A0A2A5RYW6_9LACT</name>
<keyword evidence="3" id="KW-0132">Cell division</keyword>
<dbReference type="GO" id="GO:0005737">
    <property type="term" value="C:cytoplasm"/>
    <property type="evidence" value="ECO:0007669"/>
    <property type="project" value="UniProtKB-SubCell"/>
</dbReference>
<dbReference type="InterPro" id="IPR050090">
    <property type="entry name" value="Tyrosine_recombinase_XerCD"/>
</dbReference>
<dbReference type="PANTHER" id="PTHR30349">
    <property type="entry name" value="PHAGE INTEGRASE-RELATED"/>
    <property type="match status" value="1"/>
</dbReference>
<keyword evidence="4" id="KW-0159">Chromosome partition</keyword>
<dbReference type="PANTHER" id="PTHR30349:SF77">
    <property type="entry name" value="TYROSINE RECOMBINASE XERC"/>
    <property type="match status" value="1"/>
</dbReference>
<feature type="domain" description="Core-binding (CB)" evidence="11">
    <location>
        <begin position="1"/>
        <end position="80"/>
    </location>
</feature>
<evidence type="ECO:0000259" key="11">
    <source>
        <dbReference type="PROSITE" id="PS51900"/>
    </source>
</evidence>
<dbReference type="InterPro" id="IPR013762">
    <property type="entry name" value="Integrase-like_cat_sf"/>
</dbReference>
<dbReference type="Gene3D" id="1.10.443.10">
    <property type="entry name" value="Intergrase catalytic core"/>
    <property type="match status" value="1"/>
</dbReference>
<evidence type="ECO:0000256" key="8">
    <source>
        <dbReference type="ARBA" id="ARBA00023306"/>
    </source>
</evidence>
<dbReference type="RefSeq" id="WP_096814611.1">
    <property type="nucleotide sequence ID" value="NZ_JXJW01000011.1"/>
</dbReference>
<dbReference type="GO" id="GO:0006310">
    <property type="term" value="P:DNA recombination"/>
    <property type="evidence" value="ECO:0007669"/>
    <property type="project" value="UniProtKB-KW"/>
</dbReference>
<dbReference type="PROSITE" id="PS51900">
    <property type="entry name" value="CB"/>
    <property type="match status" value="1"/>
</dbReference>
<dbReference type="GO" id="GO:0015074">
    <property type="term" value="P:DNA integration"/>
    <property type="evidence" value="ECO:0007669"/>
    <property type="project" value="UniProtKB-KW"/>
</dbReference>
<keyword evidence="2" id="KW-0963">Cytoplasm</keyword>
<keyword evidence="7" id="KW-0233">DNA recombination</keyword>
<evidence type="ECO:0000313" key="12">
    <source>
        <dbReference type="EMBL" id="PCS06394.1"/>
    </source>
</evidence>
<evidence type="ECO:0000256" key="3">
    <source>
        <dbReference type="ARBA" id="ARBA00022618"/>
    </source>
</evidence>
<dbReference type="SUPFAM" id="SSF56349">
    <property type="entry name" value="DNA breaking-rejoining enzymes"/>
    <property type="match status" value="1"/>
</dbReference>
<dbReference type="Pfam" id="PF02899">
    <property type="entry name" value="Phage_int_SAM_1"/>
    <property type="match status" value="1"/>
</dbReference>
<dbReference type="AlphaFoldDB" id="A0A2A5RYW6"/>
<evidence type="ECO:0000256" key="5">
    <source>
        <dbReference type="ARBA" id="ARBA00022908"/>
    </source>
</evidence>
<dbReference type="GO" id="GO:0003677">
    <property type="term" value="F:DNA binding"/>
    <property type="evidence" value="ECO:0007669"/>
    <property type="project" value="UniProtKB-UniRule"/>
</dbReference>